<dbReference type="PANTHER" id="PTHR45453">
    <property type="entry name" value="PHOSPHATE REGULON SENSOR PROTEIN PHOR"/>
    <property type="match status" value="1"/>
</dbReference>
<dbReference type="InterPro" id="IPR050351">
    <property type="entry name" value="BphY/WalK/GraS-like"/>
</dbReference>
<dbReference type="Proteomes" id="UP001052739">
    <property type="component" value="Unassembled WGS sequence"/>
</dbReference>
<keyword evidence="12" id="KW-1185">Reference proteome</keyword>
<dbReference type="SUPFAM" id="SSF55874">
    <property type="entry name" value="ATPase domain of HSP90 chaperone/DNA topoisomerase II/histidine kinase"/>
    <property type="match status" value="1"/>
</dbReference>
<evidence type="ECO:0000256" key="3">
    <source>
        <dbReference type="ARBA" id="ARBA00012438"/>
    </source>
</evidence>
<evidence type="ECO:0000256" key="9">
    <source>
        <dbReference type="SAM" id="Phobius"/>
    </source>
</evidence>
<evidence type="ECO:0000259" key="10">
    <source>
        <dbReference type="PROSITE" id="PS50109"/>
    </source>
</evidence>
<dbReference type="PROSITE" id="PS50109">
    <property type="entry name" value="HIS_KIN"/>
    <property type="match status" value="1"/>
</dbReference>
<keyword evidence="7" id="KW-0902">Two-component regulatory system</keyword>
<dbReference type="EMBL" id="BNDW01000084">
    <property type="protein sequence ID" value="GHI25656.1"/>
    <property type="molecule type" value="Genomic_DNA"/>
</dbReference>
<dbReference type="PANTHER" id="PTHR45453:SF1">
    <property type="entry name" value="PHOSPHATE REGULON SENSOR PROTEIN PHOR"/>
    <property type="match status" value="1"/>
</dbReference>
<dbReference type="SMART" id="SM00388">
    <property type="entry name" value="HisKA"/>
    <property type="match status" value="1"/>
</dbReference>
<dbReference type="InterPro" id="IPR036097">
    <property type="entry name" value="HisK_dim/P_sf"/>
</dbReference>
<name>A0ABQ3PKU9_9ACTN</name>
<accession>A0ABQ3PKU9</accession>
<feature type="region of interest" description="Disordered" evidence="8">
    <location>
        <begin position="479"/>
        <end position="504"/>
    </location>
</feature>
<keyword evidence="9" id="KW-1133">Transmembrane helix</keyword>
<sequence length="504" mass="53711">MTTHNLDGMDVNAAVAALAAIAGVCTGVIAMLAFRWSERDQARPTRTSLHTDAVLPPGVDTVLSVLRSSAVVLDESDSVVKASSAAYALGLVRGGKLAVEPMLNMARDTRRDGEIRQVELDLPRRGGGRGEALAVSARVAPLGSRLVLLLVEDLTEARRIEAVRRDFVANVSHELKTPVGALSLLSEAVMDASDDPEAVVRFAGRMQIEATRLTNLVQELIDLSRVQNDDPLEDSEPVSVDELVAEAIDRSRHPASTKQITMASGGSADLFVWGSRGQLAAALGNLVENAVNYSPARTRVGIAARRGRSSSTCRISPSLRVSRAMLSIGSTASFPPRTSPRAYAAELAFTTESLSSSTTAEERSTESTVSTPGGSTASVCREVRVGRAWSRSLQRNASMAITPVHTPAIAANAATAAFTSMPSRLCVVTDTLPAVRVAARTLVAQSSPWGRGRFICPGSHGPPRRPEFTFRPRPVHVRGWSRTHRGPNVGAWGPESGLPRRRTL</sequence>
<dbReference type="CDD" id="cd00082">
    <property type="entry name" value="HisKA"/>
    <property type="match status" value="1"/>
</dbReference>
<comment type="subcellular location">
    <subcellularLocation>
        <location evidence="2">Cell membrane</location>
    </subcellularLocation>
</comment>
<keyword evidence="5" id="KW-0808">Transferase</keyword>
<comment type="catalytic activity">
    <reaction evidence="1">
        <text>ATP + protein L-histidine = ADP + protein N-phospho-L-histidine.</text>
        <dbReference type="EC" id="2.7.13.3"/>
    </reaction>
</comment>
<keyword evidence="9" id="KW-0812">Transmembrane</keyword>
<reference evidence="11" key="1">
    <citation type="submission" date="2024-05" db="EMBL/GenBank/DDBJ databases">
        <title>Whole genome shotgun sequence of Streptomyces hydrogenans NBRC 13475.</title>
        <authorList>
            <person name="Komaki H."/>
            <person name="Tamura T."/>
        </authorList>
    </citation>
    <scope>NUCLEOTIDE SEQUENCE</scope>
    <source>
        <strain evidence="11">NBRC 13475</strain>
    </source>
</reference>
<gene>
    <name evidence="11" type="ORF">Shyd_70270</name>
</gene>
<dbReference type="SUPFAM" id="SSF47384">
    <property type="entry name" value="Homodimeric domain of signal transducing histidine kinase"/>
    <property type="match status" value="1"/>
</dbReference>
<dbReference type="Pfam" id="PF00512">
    <property type="entry name" value="HisKA"/>
    <property type="match status" value="1"/>
</dbReference>
<dbReference type="EC" id="2.7.13.3" evidence="3"/>
<keyword evidence="4" id="KW-0597">Phosphoprotein</keyword>
<protein>
    <recommendedName>
        <fullName evidence="3">histidine kinase</fullName>
        <ecNumber evidence="3">2.7.13.3</ecNumber>
    </recommendedName>
</protein>
<dbReference type="InterPro" id="IPR036890">
    <property type="entry name" value="HATPase_C_sf"/>
</dbReference>
<dbReference type="InterPro" id="IPR003661">
    <property type="entry name" value="HisK_dim/P_dom"/>
</dbReference>
<evidence type="ECO:0000256" key="7">
    <source>
        <dbReference type="ARBA" id="ARBA00023012"/>
    </source>
</evidence>
<feature type="domain" description="Histidine kinase" evidence="10">
    <location>
        <begin position="170"/>
        <end position="306"/>
    </location>
</feature>
<evidence type="ECO:0000256" key="2">
    <source>
        <dbReference type="ARBA" id="ARBA00004236"/>
    </source>
</evidence>
<evidence type="ECO:0000313" key="11">
    <source>
        <dbReference type="EMBL" id="GHI25656.1"/>
    </source>
</evidence>
<proteinExistence type="predicted"/>
<dbReference type="InterPro" id="IPR005467">
    <property type="entry name" value="His_kinase_dom"/>
</dbReference>
<evidence type="ECO:0000256" key="6">
    <source>
        <dbReference type="ARBA" id="ARBA00022777"/>
    </source>
</evidence>
<evidence type="ECO:0000313" key="12">
    <source>
        <dbReference type="Proteomes" id="UP001052739"/>
    </source>
</evidence>
<evidence type="ECO:0000256" key="4">
    <source>
        <dbReference type="ARBA" id="ARBA00022553"/>
    </source>
</evidence>
<organism evidence="11 12">
    <name type="scientific">Streptomyces hydrogenans</name>
    <dbReference type="NCBI Taxonomy" id="1873719"/>
    <lineage>
        <taxon>Bacteria</taxon>
        <taxon>Bacillati</taxon>
        <taxon>Actinomycetota</taxon>
        <taxon>Actinomycetes</taxon>
        <taxon>Kitasatosporales</taxon>
        <taxon>Streptomycetaceae</taxon>
        <taxon>Streptomyces</taxon>
    </lineage>
</organism>
<dbReference type="Gene3D" id="1.10.287.130">
    <property type="match status" value="1"/>
</dbReference>
<evidence type="ECO:0000256" key="8">
    <source>
        <dbReference type="SAM" id="MobiDB-lite"/>
    </source>
</evidence>
<keyword evidence="6" id="KW-0418">Kinase</keyword>
<feature type="region of interest" description="Disordered" evidence="8">
    <location>
        <begin position="354"/>
        <end position="377"/>
    </location>
</feature>
<evidence type="ECO:0000256" key="1">
    <source>
        <dbReference type="ARBA" id="ARBA00000085"/>
    </source>
</evidence>
<comment type="caution">
    <text evidence="11">The sequence shown here is derived from an EMBL/GenBank/DDBJ whole genome shotgun (WGS) entry which is preliminary data.</text>
</comment>
<feature type="transmembrane region" description="Helical" evidence="9">
    <location>
        <begin position="12"/>
        <end position="34"/>
    </location>
</feature>
<evidence type="ECO:0000256" key="5">
    <source>
        <dbReference type="ARBA" id="ARBA00022679"/>
    </source>
</evidence>
<dbReference type="Gene3D" id="3.30.565.10">
    <property type="entry name" value="Histidine kinase-like ATPase, C-terminal domain"/>
    <property type="match status" value="1"/>
</dbReference>
<keyword evidence="9" id="KW-0472">Membrane</keyword>